<dbReference type="Proteomes" id="UP000276133">
    <property type="component" value="Unassembled WGS sequence"/>
</dbReference>
<organism evidence="1 2">
    <name type="scientific">Brachionus plicatilis</name>
    <name type="common">Marine rotifer</name>
    <name type="synonym">Brachionus muelleri</name>
    <dbReference type="NCBI Taxonomy" id="10195"/>
    <lineage>
        <taxon>Eukaryota</taxon>
        <taxon>Metazoa</taxon>
        <taxon>Spiralia</taxon>
        <taxon>Gnathifera</taxon>
        <taxon>Rotifera</taxon>
        <taxon>Eurotatoria</taxon>
        <taxon>Monogononta</taxon>
        <taxon>Pseudotrocha</taxon>
        <taxon>Ploima</taxon>
        <taxon>Brachionidae</taxon>
        <taxon>Brachionus</taxon>
    </lineage>
</organism>
<protein>
    <submittedName>
        <fullName evidence="1">Uncharacterized protein</fullName>
    </submittedName>
</protein>
<evidence type="ECO:0000313" key="2">
    <source>
        <dbReference type="Proteomes" id="UP000276133"/>
    </source>
</evidence>
<evidence type="ECO:0000313" key="1">
    <source>
        <dbReference type="EMBL" id="RNA14614.1"/>
    </source>
</evidence>
<comment type="caution">
    <text evidence="1">The sequence shown here is derived from an EMBL/GenBank/DDBJ whole genome shotgun (WGS) entry which is preliminary data.</text>
</comment>
<dbReference type="EMBL" id="REGN01005153">
    <property type="protein sequence ID" value="RNA14614.1"/>
    <property type="molecule type" value="Genomic_DNA"/>
</dbReference>
<name>A0A3M7QU25_BRAPC</name>
<keyword evidence="2" id="KW-1185">Reference proteome</keyword>
<dbReference type="AlphaFoldDB" id="A0A3M7QU25"/>
<sequence length="60" mass="6745">MVMELNELKKLKLSVSQTDELEMGDIKAHFKSTSKLIQEESTTLTEPINLKLDGSGCDEF</sequence>
<proteinExistence type="predicted"/>
<reference evidence="1 2" key="1">
    <citation type="journal article" date="2018" name="Sci. Rep.">
        <title>Genomic signatures of local adaptation to the degree of environmental predictability in rotifers.</title>
        <authorList>
            <person name="Franch-Gras L."/>
            <person name="Hahn C."/>
            <person name="Garcia-Roger E.M."/>
            <person name="Carmona M.J."/>
            <person name="Serra M."/>
            <person name="Gomez A."/>
        </authorList>
    </citation>
    <scope>NUCLEOTIDE SEQUENCE [LARGE SCALE GENOMIC DNA]</scope>
    <source>
        <strain evidence="1">HYR1</strain>
    </source>
</reference>
<gene>
    <name evidence="1" type="ORF">BpHYR1_046525</name>
</gene>
<accession>A0A3M7QU25</accession>